<dbReference type="PaxDb" id="4577-GRMZM2G065317_P01"/>
<organism evidence="2">
    <name type="scientific">Zea mays</name>
    <name type="common">Maize</name>
    <dbReference type="NCBI Taxonomy" id="4577"/>
    <lineage>
        <taxon>Eukaryota</taxon>
        <taxon>Viridiplantae</taxon>
        <taxon>Streptophyta</taxon>
        <taxon>Embryophyta</taxon>
        <taxon>Tracheophyta</taxon>
        <taxon>Spermatophyta</taxon>
        <taxon>Magnoliopsida</taxon>
        <taxon>Liliopsida</taxon>
        <taxon>Poales</taxon>
        <taxon>Poaceae</taxon>
        <taxon>PACMAD clade</taxon>
        <taxon>Panicoideae</taxon>
        <taxon>Andropogonodae</taxon>
        <taxon>Andropogoneae</taxon>
        <taxon>Tripsacinae</taxon>
        <taxon>Zea</taxon>
    </lineage>
</organism>
<accession>A0A1D6JR07</accession>
<sequence>MKQRFGTNERTSPKSDVLQTFAAPRQQEEKKDLERKGEGNDGSSCSDGVGHEQVVGALGCSHRREPCVRVDGGGGRERDKVGGGGLEVGAAGQWHVDLEFLAPTADSELLAPAAVAQCIRVAVGESGHGRDRSQDAKASSASRRIAPLMMNDIGG</sequence>
<feature type="region of interest" description="Disordered" evidence="1">
    <location>
        <begin position="1"/>
        <end position="50"/>
    </location>
</feature>
<feature type="compositionally biased region" description="Polar residues" evidence="1">
    <location>
        <begin position="1"/>
        <end position="10"/>
    </location>
</feature>
<dbReference type="AlphaFoldDB" id="A0A1D6JR07"/>
<feature type="region of interest" description="Disordered" evidence="1">
    <location>
        <begin position="125"/>
        <end position="155"/>
    </location>
</feature>
<proteinExistence type="predicted"/>
<reference evidence="2" key="1">
    <citation type="submission" date="2015-12" db="EMBL/GenBank/DDBJ databases">
        <title>Update maize B73 reference genome by single molecule sequencing technologies.</title>
        <authorList>
            <consortium name="Maize Genome Sequencing Project"/>
            <person name="Ware D."/>
        </authorList>
    </citation>
    <scope>NUCLEOTIDE SEQUENCE [LARGE SCALE GENOMIC DNA]</scope>
    <source>
        <tissue evidence="2">Seedling</tissue>
    </source>
</reference>
<name>A0A1D6JR07_MAIZE</name>
<evidence type="ECO:0000313" key="2">
    <source>
        <dbReference type="EMBL" id="ONL94390.1"/>
    </source>
</evidence>
<evidence type="ECO:0000256" key="1">
    <source>
        <dbReference type="SAM" id="MobiDB-lite"/>
    </source>
</evidence>
<gene>
    <name evidence="2" type="ORF">ZEAMMB73_Zm00001d027958</name>
</gene>
<dbReference type="InParanoid" id="A0A1D6JR07"/>
<dbReference type="EMBL" id="CM007647">
    <property type="protein sequence ID" value="ONL94390.1"/>
    <property type="molecule type" value="Genomic_DNA"/>
</dbReference>
<protein>
    <submittedName>
        <fullName evidence="2">Uncharacterized protein</fullName>
    </submittedName>
</protein>
<feature type="compositionally biased region" description="Basic and acidic residues" evidence="1">
    <location>
        <begin position="26"/>
        <end position="39"/>
    </location>
</feature>